<dbReference type="Proteomes" id="UP000815325">
    <property type="component" value="Unassembled WGS sequence"/>
</dbReference>
<evidence type="ECO:0000313" key="3">
    <source>
        <dbReference type="Proteomes" id="UP000815325"/>
    </source>
</evidence>
<protein>
    <submittedName>
        <fullName evidence="2">CCR4-NOT transcription complex, subunit 6-like protein</fullName>
    </submittedName>
</protein>
<dbReference type="Gene3D" id="3.60.10.10">
    <property type="entry name" value="Endonuclease/exonuclease/phosphatase"/>
    <property type="match status" value="1"/>
</dbReference>
<organism evidence="2 3">
    <name type="scientific">Dunaliella salina</name>
    <name type="common">Green alga</name>
    <name type="synonym">Protococcus salinus</name>
    <dbReference type="NCBI Taxonomy" id="3046"/>
    <lineage>
        <taxon>Eukaryota</taxon>
        <taxon>Viridiplantae</taxon>
        <taxon>Chlorophyta</taxon>
        <taxon>core chlorophytes</taxon>
        <taxon>Chlorophyceae</taxon>
        <taxon>CS clade</taxon>
        <taxon>Chlamydomonadales</taxon>
        <taxon>Dunaliellaceae</taxon>
        <taxon>Dunaliella</taxon>
    </lineage>
</organism>
<evidence type="ECO:0000259" key="1">
    <source>
        <dbReference type="Pfam" id="PF03372"/>
    </source>
</evidence>
<dbReference type="PANTHER" id="PTHR12121">
    <property type="entry name" value="CARBON CATABOLITE REPRESSOR PROTEIN 4"/>
    <property type="match status" value="1"/>
</dbReference>
<feature type="domain" description="Endonuclease/exonuclease/phosphatase" evidence="1">
    <location>
        <begin position="30"/>
        <end position="370"/>
    </location>
</feature>
<dbReference type="InterPro" id="IPR005135">
    <property type="entry name" value="Endo/exonuclease/phosphatase"/>
</dbReference>
<dbReference type="PANTHER" id="PTHR12121:SF100">
    <property type="entry name" value="POLY(A)-SPECIFIC RIBONUCLEASE"/>
    <property type="match status" value="1"/>
</dbReference>
<reference evidence="2" key="1">
    <citation type="submission" date="2017-08" db="EMBL/GenBank/DDBJ databases">
        <authorList>
            <person name="Polle J.E."/>
            <person name="Barry K."/>
            <person name="Cushman J."/>
            <person name="Schmutz J."/>
            <person name="Tran D."/>
            <person name="Hathwaick L.T."/>
            <person name="Yim W.C."/>
            <person name="Jenkins J."/>
            <person name="Mckie-Krisberg Z.M."/>
            <person name="Prochnik S."/>
            <person name="Lindquist E."/>
            <person name="Dockter R.B."/>
            <person name="Adam C."/>
            <person name="Molina H."/>
            <person name="Bunkerborg J."/>
            <person name="Jin E."/>
            <person name="Buchheim M."/>
            <person name="Magnuson J."/>
        </authorList>
    </citation>
    <scope>NUCLEOTIDE SEQUENCE</scope>
    <source>
        <strain evidence="2">CCAP 19/18</strain>
    </source>
</reference>
<dbReference type="InterPro" id="IPR050410">
    <property type="entry name" value="CCR4/nocturin_mRNA_transcr"/>
</dbReference>
<comment type="caution">
    <text evidence="2">The sequence shown here is derived from an EMBL/GenBank/DDBJ whole genome shotgun (WGS) entry which is preliminary data.</text>
</comment>
<proteinExistence type="predicted"/>
<keyword evidence="3" id="KW-1185">Reference proteome</keyword>
<dbReference type="InterPro" id="IPR036691">
    <property type="entry name" value="Endo/exonu/phosph_ase_sf"/>
</dbReference>
<dbReference type="SUPFAM" id="SSF56219">
    <property type="entry name" value="DNase I-like"/>
    <property type="match status" value="1"/>
</dbReference>
<dbReference type="Pfam" id="PF03372">
    <property type="entry name" value="Exo_endo_phos"/>
    <property type="match status" value="1"/>
</dbReference>
<dbReference type="EMBL" id="MU069855">
    <property type="protein sequence ID" value="KAF5832704.1"/>
    <property type="molecule type" value="Genomic_DNA"/>
</dbReference>
<gene>
    <name evidence="2" type="ORF">DUNSADRAFT_11348</name>
</gene>
<accession>A0ABQ7GDL8</accession>
<name>A0ABQ7GDL8_DUNSA</name>
<sequence>MSQERMVISHDGKMGNMMTKKATQGTFKCLSFNVLANKYATGGGHSYCPAPALAWPHRWNLIKMQLSKQWDVVCLQEVEQQFFLDDLQPFMNSMGLQGWHYTKQDGRDAEGLAMFYNSSSFKCHAARQVCLADCLPSSNAAESTDNLKEGGPSPPGAEALNVLQKQRASVIIALLEHATTGQALVAACTHLFWDPRWPDVKALQASLLCQQLASWVQGPNPVPIVLGGDFNSLWRKYKPDAFDAVIPTGPQNFLTSGVYQLLSGGELPTSHHDHPVTRRHATAAVSMSQPPSSLSVLWPLCTAPLTSSGIQLQSVYSAFCGKEPDITTRTATFSGCLDYIWITPQKLDVLDVLPVEDQGPIPNDQNASDHLPIGATLAFKS</sequence>
<evidence type="ECO:0000313" key="2">
    <source>
        <dbReference type="EMBL" id="KAF5832704.1"/>
    </source>
</evidence>